<feature type="compositionally biased region" description="Polar residues" evidence="1">
    <location>
        <begin position="235"/>
        <end position="247"/>
    </location>
</feature>
<gene>
    <name evidence="2" type="ORF">AAFC00_004127</name>
</gene>
<evidence type="ECO:0000313" key="3">
    <source>
        <dbReference type="Proteomes" id="UP001562354"/>
    </source>
</evidence>
<feature type="region of interest" description="Disordered" evidence="1">
    <location>
        <begin position="1"/>
        <end position="21"/>
    </location>
</feature>
<proteinExistence type="predicted"/>
<dbReference type="GeneID" id="95977827"/>
<evidence type="ECO:0000256" key="1">
    <source>
        <dbReference type="SAM" id="MobiDB-lite"/>
    </source>
</evidence>
<feature type="compositionally biased region" description="Basic and acidic residues" evidence="1">
    <location>
        <begin position="1"/>
        <end position="16"/>
    </location>
</feature>
<sequence>MFDEYDRTDKLPDPHVSRHGRRAHLRYETSQRLYLSKVYPTRSHRGAEVIVSGHEDGVSIIWKGGKPLSAKSRMVIAQDKKDPNGAPSKTEWNGVVSAQELDQAGKPLVTHPITGDDRPAFSSEEQEPNEDGTSIPFTQELNLSLGSPVLDLAFPTIPPPPSSSPLFDPHVPLLCQTNIVFIVVCADASVKLITIPLTPPSASAKRSKTLGAQICTLFHATPGREIPRAATLTWTSRDNTPSDTAGDTTMEDAGPLNPRDQKLDLLVAVAVCETASALHFFRVPTEFDPASGGRLPAAAQTFQTVQLAAPAQHVSFSPATYPSPWHSQLLLTDAKGMLRIYDPLISDTSHSRPSSRDSVQAAPAPLGAWVISFSSPFHLTKETLSAHSALARRKSILDACWVSAGRSVMALFSDGEWGIWNVEAAAPKSLNKGPATPLSSFALRGFIAEGSGTDHAAADLRSRSNQRLAPMTPNTRRVRQESLFSGPTNAASGNARRGGISAVSTHDTHGSADDSIVLWFGGEAYHVPSLISYWQRSVSSSGKDVGSLYGPGLARIEGLEMCGEILNNVAQFPAPHMPVSLSGIAHNEIIVTGEYRFTIITTVRPETPARSLFTRDTSHVSTAIDLHLLEKGELDLGGVDRLLDDMGPLGGEHINGFGGRPKRVGFAR</sequence>
<evidence type="ECO:0000313" key="2">
    <source>
        <dbReference type="EMBL" id="KAL1305994.1"/>
    </source>
</evidence>
<comment type="caution">
    <text evidence="2">The sequence shown here is derived from an EMBL/GenBank/DDBJ whole genome shotgun (WGS) entry which is preliminary data.</text>
</comment>
<protein>
    <recommendedName>
        <fullName evidence="4">Nucleoporin NUP37</fullName>
    </recommendedName>
</protein>
<evidence type="ECO:0008006" key="4">
    <source>
        <dbReference type="Google" id="ProtNLM"/>
    </source>
</evidence>
<reference evidence="2 3" key="1">
    <citation type="submission" date="2024-07" db="EMBL/GenBank/DDBJ databases">
        <title>Draft sequence of the Neodothiora populina.</title>
        <authorList>
            <person name="Drown D.D."/>
            <person name="Schuette U.S."/>
            <person name="Buechlein A.B."/>
            <person name="Rusch D.R."/>
            <person name="Winton L.W."/>
            <person name="Adams G.A."/>
        </authorList>
    </citation>
    <scope>NUCLEOTIDE SEQUENCE [LARGE SCALE GENOMIC DNA]</scope>
    <source>
        <strain evidence="2 3">CPC 39397</strain>
    </source>
</reference>
<feature type="region of interest" description="Disordered" evidence="1">
    <location>
        <begin position="235"/>
        <end position="257"/>
    </location>
</feature>
<organism evidence="2 3">
    <name type="scientific">Neodothiora populina</name>
    <dbReference type="NCBI Taxonomy" id="2781224"/>
    <lineage>
        <taxon>Eukaryota</taxon>
        <taxon>Fungi</taxon>
        <taxon>Dikarya</taxon>
        <taxon>Ascomycota</taxon>
        <taxon>Pezizomycotina</taxon>
        <taxon>Dothideomycetes</taxon>
        <taxon>Dothideomycetidae</taxon>
        <taxon>Dothideales</taxon>
        <taxon>Dothioraceae</taxon>
        <taxon>Neodothiora</taxon>
    </lineage>
</organism>
<dbReference type="Gene3D" id="2.130.10.10">
    <property type="entry name" value="YVTN repeat-like/Quinoprotein amine dehydrogenase"/>
    <property type="match status" value="1"/>
</dbReference>
<accession>A0ABR3PIQ1</accession>
<dbReference type="InterPro" id="IPR015943">
    <property type="entry name" value="WD40/YVTN_repeat-like_dom_sf"/>
</dbReference>
<keyword evidence="3" id="KW-1185">Reference proteome</keyword>
<dbReference type="EMBL" id="JBFMKM010000005">
    <property type="protein sequence ID" value="KAL1305994.1"/>
    <property type="molecule type" value="Genomic_DNA"/>
</dbReference>
<feature type="region of interest" description="Disordered" evidence="1">
    <location>
        <begin position="485"/>
        <end position="506"/>
    </location>
</feature>
<name>A0ABR3PIQ1_9PEZI</name>
<feature type="region of interest" description="Disordered" evidence="1">
    <location>
        <begin position="106"/>
        <end position="135"/>
    </location>
</feature>
<dbReference type="RefSeq" id="XP_069202267.1">
    <property type="nucleotide sequence ID" value="XM_069343714.1"/>
</dbReference>
<dbReference type="Proteomes" id="UP001562354">
    <property type="component" value="Unassembled WGS sequence"/>
</dbReference>